<dbReference type="GO" id="GO:0051082">
    <property type="term" value="F:unfolded protein binding"/>
    <property type="evidence" value="ECO:0007669"/>
    <property type="project" value="InterPro"/>
</dbReference>
<dbReference type="GO" id="GO:0050821">
    <property type="term" value="P:protein stabilization"/>
    <property type="evidence" value="ECO:0007669"/>
    <property type="project" value="TreeGrafter"/>
</dbReference>
<evidence type="ECO:0000256" key="2">
    <source>
        <dbReference type="ARBA" id="ARBA00022729"/>
    </source>
</evidence>
<keyword evidence="4" id="KW-1185">Reference proteome</keyword>
<evidence type="ECO:0000313" key="3">
    <source>
        <dbReference type="EMBL" id="TFH95846.1"/>
    </source>
</evidence>
<comment type="similarity">
    <text evidence="1">Belongs to the Skp family.</text>
</comment>
<sequence>MKKTIARLFATVALTVVAFVGVSAQQQSQSSYALIDMQYLMEKIPQYKSATDQIQKETEKWTKEITQLNDKAKQLYIKYQKDVDKMSADERVKRENAIVQVEEQASKLQQKYFGRTGEAAKLQEKLIKPIQDTIYEAVKLISQRRGYLMVFDRASAVGTIIYADPAADISNDVLMVLGVSE</sequence>
<dbReference type="STRING" id="1122973.GCA_000379925_01347"/>
<dbReference type="InterPro" id="IPR024930">
    <property type="entry name" value="Skp_dom_sf"/>
</dbReference>
<dbReference type="SUPFAM" id="SSF111384">
    <property type="entry name" value="OmpH-like"/>
    <property type="match status" value="1"/>
</dbReference>
<evidence type="ECO:0000313" key="4">
    <source>
        <dbReference type="Proteomes" id="UP000297225"/>
    </source>
</evidence>
<dbReference type="OrthoDB" id="9788552at2"/>
<dbReference type="Gene3D" id="3.30.910.20">
    <property type="entry name" value="Skp domain"/>
    <property type="match status" value="1"/>
</dbReference>
<dbReference type="AlphaFoldDB" id="A0A4Y8WPX4"/>
<keyword evidence="2" id="KW-0732">Signal</keyword>
<accession>A0A4Y8WPX4</accession>
<dbReference type="Proteomes" id="UP000297225">
    <property type="component" value="Unassembled WGS sequence"/>
</dbReference>
<organism evidence="3 4">
    <name type="scientific">Porphyromonas levii</name>
    <dbReference type="NCBI Taxonomy" id="28114"/>
    <lineage>
        <taxon>Bacteria</taxon>
        <taxon>Pseudomonadati</taxon>
        <taxon>Bacteroidota</taxon>
        <taxon>Bacteroidia</taxon>
        <taxon>Bacteroidales</taxon>
        <taxon>Porphyromonadaceae</taxon>
        <taxon>Porphyromonas</taxon>
    </lineage>
</organism>
<reference evidence="3 4" key="1">
    <citation type="submission" date="2019-03" db="EMBL/GenBank/DDBJ databases">
        <title>Porphyromonas levii Isolated from the Uterus of Dairy Cows.</title>
        <authorList>
            <person name="Francis A.M."/>
        </authorList>
    </citation>
    <scope>NUCLEOTIDE SEQUENCE [LARGE SCALE GENOMIC DNA]</scope>
    <source>
        <strain evidence="3 4">AF5678</strain>
    </source>
</reference>
<evidence type="ECO:0000256" key="1">
    <source>
        <dbReference type="ARBA" id="ARBA00009091"/>
    </source>
</evidence>
<dbReference type="RefSeq" id="WP_134849418.1">
    <property type="nucleotide sequence ID" value="NZ_CP197400.1"/>
</dbReference>
<dbReference type="InterPro" id="IPR005632">
    <property type="entry name" value="Chaperone_Skp"/>
</dbReference>
<dbReference type="Pfam" id="PF03938">
    <property type="entry name" value="OmpH"/>
    <property type="match status" value="1"/>
</dbReference>
<dbReference type="GO" id="GO:0005829">
    <property type="term" value="C:cytosol"/>
    <property type="evidence" value="ECO:0007669"/>
    <property type="project" value="TreeGrafter"/>
</dbReference>
<dbReference type="SMART" id="SM00935">
    <property type="entry name" value="OmpH"/>
    <property type="match status" value="1"/>
</dbReference>
<protein>
    <submittedName>
        <fullName evidence="3">OmpH family outer membrane protein</fullName>
    </submittedName>
</protein>
<name>A0A4Y8WPX4_9PORP</name>
<gene>
    <name evidence="3" type="ORF">E4P47_03585</name>
</gene>
<comment type="caution">
    <text evidence="3">The sequence shown here is derived from an EMBL/GenBank/DDBJ whole genome shotgun (WGS) entry which is preliminary data.</text>
</comment>
<proteinExistence type="inferred from homology"/>
<dbReference type="PANTHER" id="PTHR35089:SF1">
    <property type="entry name" value="CHAPERONE PROTEIN SKP"/>
    <property type="match status" value="1"/>
</dbReference>
<dbReference type="EMBL" id="SPNC01000036">
    <property type="protein sequence ID" value="TFH95846.1"/>
    <property type="molecule type" value="Genomic_DNA"/>
</dbReference>
<dbReference type="PANTHER" id="PTHR35089">
    <property type="entry name" value="CHAPERONE PROTEIN SKP"/>
    <property type="match status" value="1"/>
</dbReference>